<sequence>AGVAAGWLDGRLAAAELQVDTSLTGACMHVNHHHQMSPATRGDHWRTLALHMGLLSGCGGAASSPAGGRNATEGPTGAFRGGGRKETNWGCLGRPTHPAPWGDEVLAAAVTWTCD</sequence>
<name>A0AAD3DW83_9CHLO</name>
<dbReference type="EMBL" id="BMAR01000019">
    <property type="protein sequence ID" value="GFR47783.1"/>
    <property type="molecule type" value="Genomic_DNA"/>
</dbReference>
<dbReference type="AlphaFoldDB" id="A0AAD3DW83"/>
<evidence type="ECO:0000313" key="2">
    <source>
        <dbReference type="EMBL" id="GFR47783.1"/>
    </source>
</evidence>
<reference evidence="2 3" key="1">
    <citation type="journal article" date="2021" name="Sci. Rep.">
        <title>Genome sequencing of the multicellular alga Astrephomene provides insights into convergent evolution of germ-soma differentiation.</title>
        <authorList>
            <person name="Yamashita S."/>
            <person name="Yamamoto K."/>
            <person name="Matsuzaki R."/>
            <person name="Suzuki S."/>
            <person name="Yamaguchi H."/>
            <person name="Hirooka S."/>
            <person name="Minakuchi Y."/>
            <person name="Miyagishima S."/>
            <person name="Kawachi M."/>
            <person name="Toyoda A."/>
            <person name="Nozaki H."/>
        </authorList>
    </citation>
    <scope>NUCLEOTIDE SEQUENCE [LARGE SCALE GENOMIC DNA]</scope>
    <source>
        <strain evidence="2 3">NIES-4017</strain>
    </source>
</reference>
<evidence type="ECO:0000313" key="3">
    <source>
        <dbReference type="Proteomes" id="UP001054857"/>
    </source>
</evidence>
<feature type="region of interest" description="Disordered" evidence="1">
    <location>
        <begin position="61"/>
        <end position="96"/>
    </location>
</feature>
<accession>A0AAD3DW83</accession>
<protein>
    <submittedName>
        <fullName evidence="2">Uncharacterized protein</fullName>
    </submittedName>
</protein>
<proteinExistence type="predicted"/>
<keyword evidence="3" id="KW-1185">Reference proteome</keyword>
<comment type="caution">
    <text evidence="2">The sequence shown here is derived from an EMBL/GenBank/DDBJ whole genome shotgun (WGS) entry which is preliminary data.</text>
</comment>
<evidence type="ECO:0000256" key="1">
    <source>
        <dbReference type="SAM" id="MobiDB-lite"/>
    </source>
</evidence>
<organism evidence="2 3">
    <name type="scientific">Astrephomene gubernaculifera</name>
    <dbReference type="NCBI Taxonomy" id="47775"/>
    <lineage>
        <taxon>Eukaryota</taxon>
        <taxon>Viridiplantae</taxon>
        <taxon>Chlorophyta</taxon>
        <taxon>core chlorophytes</taxon>
        <taxon>Chlorophyceae</taxon>
        <taxon>CS clade</taxon>
        <taxon>Chlamydomonadales</taxon>
        <taxon>Astrephomenaceae</taxon>
        <taxon>Astrephomene</taxon>
    </lineage>
</organism>
<feature type="non-terminal residue" evidence="2">
    <location>
        <position position="1"/>
    </location>
</feature>
<gene>
    <name evidence="2" type="ORF">Agub_g9552</name>
</gene>
<dbReference type="Proteomes" id="UP001054857">
    <property type="component" value="Unassembled WGS sequence"/>
</dbReference>